<dbReference type="GO" id="GO:0005886">
    <property type="term" value="C:plasma membrane"/>
    <property type="evidence" value="ECO:0007669"/>
    <property type="project" value="UniProtKB-SubCell"/>
</dbReference>
<evidence type="ECO:0000259" key="7">
    <source>
        <dbReference type="Pfam" id="PF02687"/>
    </source>
</evidence>
<evidence type="ECO:0000313" key="8">
    <source>
        <dbReference type="EMBL" id="RKD32473.1"/>
    </source>
</evidence>
<evidence type="ECO:0000256" key="3">
    <source>
        <dbReference type="ARBA" id="ARBA00022692"/>
    </source>
</evidence>
<evidence type="ECO:0000256" key="5">
    <source>
        <dbReference type="ARBA" id="ARBA00023136"/>
    </source>
</evidence>
<keyword evidence="4 6" id="KW-1133">Transmembrane helix</keyword>
<dbReference type="AlphaFoldDB" id="A0A419T4W3"/>
<dbReference type="Pfam" id="PF02687">
    <property type="entry name" value="FtsX"/>
    <property type="match status" value="1"/>
</dbReference>
<feature type="domain" description="ABC3 transporter permease C-terminal" evidence="7">
    <location>
        <begin position="53"/>
        <end position="152"/>
    </location>
</feature>
<keyword evidence="2" id="KW-1003">Cell membrane</keyword>
<proteinExistence type="predicted"/>
<comment type="subcellular location">
    <subcellularLocation>
        <location evidence="1">Cell membrane</location>
        <topology evidence="1">Multi-pass membrane protein</topology>
    </subcellularLocation>
</comment>
<keyword evidence="5 6" id="KW-0472">Membrane</keyword>
<gene>
    <name evidence="8" type="ORF">BET03_11210</name>
</gene>
<evidence type="ECO:0000256" key="6">
    <source>
        <dbReference type="SAM" id="Phobius"/>
    </source>
</evidence>
<feature type="transmembrane region" description="Helical" evidence="6">
    <location>
        <begin position="45"/>
        <end position="66"/>
    </location>
</feature>
<dbReference type="PANTHER" id="PTHR30287">
    <property type="entry name" value="MEMBRANE COMPONENT OF PREDICTED ABC SUPERFAMILY METABOLITE UPTAKE TRANSPORTER"/>
    <property type="match status" value="1"/>
</dbReference>
<dbReference type="Proteomes" id="UP000284177">
    <property type="component" value="Unassembled WGS sequence"/>
</dbReference>
<dbReference type="InterPro" id="IPR003838">
    <property type="entry name" value="ABC3_permease_C"/>
</dbReference>
<keyword evidence="3 6" id="KW-0812">Transmembrane</keyword>
<evidence type="ECO:0000256" key="2">
    <source>
        <dbReference type="ARBA" id="ARBA00022475"/>
    </source>
</evidence>
<feature type="transmembrane region" description="Helical" evidence="6">
    <location>
        <begin position="219"/>
        <end position="241"/>
    </location>
</feature>
<comment type="caution">
    <text evidence="8">The sequence shown here is derived from an EMBL/GenBank/DDBJ whole genome shotgun (WGS) entry which is preliminary data.</text>
</comment>
<name>A0A419T4W3_9FIRM</name>
<sequence>MIEFYFNDTSQATKFQTAYENEGMPANGPGITYEIIRLISGLSDIIMVVVIVLVSFFLIFVVFLCLRFTILTVMEEEIKSIGTMRAIGMSYDNISKIYMMKYKVLAITGCSIGYIISIFANKLFTSHITKTFGEPKMNFIAVFIPILVVFFVYLIEVNFCKKIMRKIKKVTVVDALVSGGNRDVTKMSKLIKYMPLYRFKNLPVNLLVGTRQVLIKSKAWFVMFFVMLIATSIMLVPLNLLNTFKSPQFITYMGQSMNDIIISVTVPERLMEKYAKISAILNGDRDVKEYSVEADVVYEAINKDGEWINLHVNCSDVANRELQYLKGNAPMNENEIALSLMNANEMGVNVGDFITMRINGEEIGIVISGIYQDVTSGGYTAKMVRPYATEDVEGYSFFINVKDGVDVEKKVDLYKNTMGIDVEVKAME</sequence>
<evidence type="ECO:0000313" key="9">
    <source>
        <dbReference type="Proteomes" id="UP000284177"/>
    </source>
</evidence>
<protein>
    <recommendedName>
        <fullName evidence="7">ABC3 transporter permease C-terminal domain-containing protein</fullName>
    </recommendedName>
</protein>
<organism evidence="8 9">
    <name type="scientific">Thermohalobacter berrensis</name>
    <dbReference type="NCBI Taxonomy" id="99594"/>
    <lineage>
        <taxon>Bacteria</taxon>
        <taxon>Bacillati</taxon>
        <taxon>Bacillota</taxon>
        <taxon>Tissierellia</taxon>
        <taxon>Tissierellales</taxon>
        <taxon>Thermohalobacteraceae</taxon>
        <taxon>Thermohalobacter</taxon>
    </lineage>
</organism>
<accession>A0A419T4W3</accession>
<feature type="transmembrane region" description="Helical" evidence="6">
    <location>
        <begin position="140"/>
        <end position="159"/>
    </location>
</feature>
<evidence type="ECO:0000256" key="4">
    <source>
        <dbReference type="ARBA" id="ARBA00022989"/>
    </source>
</evidence>
<dbReference type="InterPro" id="IPR038766">
    <property type="entry name" value="Membrane_comp_ABC_pdt"/>
</dbReference>
<feature type="transmembrane region" description="Helical" evidence="6">
    <location>
        <begin position="102"/>
        <end position="120"/>
    </location>
</feature>
<dbReference type="PANTHER" id="PTHR30287:SF2">
    <property type="entry name" value="BLL1001 PROTEIN"/>
    <property type="match status" value="1"/>
</dbReference>
<dbReference type="EMBL" id="MCIB01000011">
    <property type="protein sequence ID" value="RKD32473.1"/>
    <property type="molecule type" value="Genomic_DNA"/>
</dbReference>
<keyword evidence="9" id="KW-1185">Reference proteome</keyword>
<dbReference type="RefSeq" id="WP_120168564.1">
    <property type="nucleotide sequence ID" value="NZ_MCIB01000011.1"/>
</dbReference>
<dbReference type="OrthoDB" id="9766372at2"/>
<evidence type="ECO:0000256" key="1">
    <source>
        <dbReference type="ARBA" id="ARBA00004651"/>
    </source>
</evidence>
<reference evidence="8 9" key="1">
    <citation type="submission" date="2016-08" db="EMBL/GenBank/DDBJ databases">
        <title>Novel Firmicutes and Novel Genomes.</title>
        <authorList>
            <person name="Poppleton D.I."/>
            <person name="Gribaldo S."/>
        </authorList>
    </citation>
    <scope>NUCLEOTIDE SEQUENCE [LARGE SCALE GENOMIC DNA]</scope>
    <source>
        <strain evidence="8 9">CTT3</strain>
    </source>
</reference>